<dbReference type="SUPFAM" id="SSF50630">
    <property type="entry name" value="Acid proteases"/>
    <property type="match status" value="1"/>
</dbReference>
<dbReference type="EMBL" id="JADNRY010000029">
    <property type="protein sequence ID" value="KAF9071800.1"/>
    <property type="molecule type" value="Genomic_DNA"/>
</dbReference>
<dbReference type="GO" id="GO:0006508">
    <property type="term" value="P:proteolysis"/>
    <property type="evidence" value="ECO:0007669"/>
    <property type="project" value="UniProtKB-KW"/>
</dbReference>
<evidence type="ECO:0000256" key="5">
    <source>
        <dbReference type="PIRSR" id="PIRSR601461-1"/>
    </source>
</evidence>
<dbReference type="Proteomes" id="UP000772434">
    <property type="component" value="Unassembled WGS sequence"/>
</dbReference>
<evidence type="ECO:0000256" key="4">
    <source>
        <dbReference type="ARBA" id="ARBA00022801"/>
    </source>
</evidence>
<feature type="chain" id="PRO_5040317756" evidence="8">
    <location>
        <begin position="25"/>
        <end position="486"/>
    </location>
</feature>
<dbReference type="FunFam" id="2.40.70.10:FF:000115">
    <property type="entry name" value="Lysosomal aspartic protease"/>
    <property type="match status" value="1"/>
</dbReference>
<feature type="region of interest" description="Disordered" evidence="7">
    <location>
        <begin position="59"/>
        <end position="88"/>
    </location>
</feature>
<keyword evidence="8" id="KW-0732">Signal</keyword>
<reference evidence="10" key="1">
    <citation type="submission" date="2020-11" db="EMBL/GenBank/DDBJ databases">
        <authorList>
            <consortium name="DOE Joint Genome Institute"/>
            <person name="Ahrendt S."/>
            <person name="Riley R."/>
            <person name="Andreopoulos W."/>
            <person name="Labutti K."/>
            <person name="Pangilinan J."/>
            <person name="Ruiz-Duenas F.J."/>
            <person name="Barrasa J.M."/>
            <person name="Sanchez-Garcia M."/>
            <person name="Camarero S."/>
            <person name="Miyauchi S."/>
            <person name="Serrano A."/>
            <person name="Linde D."/>
            <person name="Babiker R."/>
            <person name="Drula E."/>
            <person name="Ayuso-Fernandez I."/>
            <person name="Pacheco R."/>
            <person name="Padilla G."/>
            <person name="Ferreira P."/>
            <person name="Barriuso J."/>
            <person name="Kellner H."/>
            <person name="Castanera R."/>
            <person name="Alfaro M."/>
            <person name="Ramirez L."/>
            <person name="Pisabarro A.G."/>
            <person name="Kuo A."/>
            <person name="Tritt A."/>
            <person name="Lipzen A."/>
            <person name="He G."/>
            <person name="Yan M."/>
            <person name="Ng V."/>
            <person name="Cullen D."/>
            <person name="Martin F."/>
            <person name="Rosso M.-N."/>
            <person name="Henrissat B."/>
            <person name="Hibbett D."/>
            <person name="Martinez A.T."/>
            <person name="Grigoriev I.V."/>
        </authorList>
    </citation>
    <scope>NUCLEOTIDE SEQUENCE</scope>
    <source>
        <strain evidence="10">AH 40177</strain>
    </source>
</reference>
<dbReference type="GO" id="GO:0004190">
    <property type="term" value="F:aspartic-type endopeptidase activity"/>
    <property type="evidence" value="ECO:0007669"/>
    <property type="project" value="UniProtKB-KW"/>
</dbReference>
<evidence type="ECO:0000256" key="7">
    <source>
        <dbReference type="SAM" id="MobiDB-lite"/>
    </source>
</evidence>
<evidence type="ECO:0000313" key="11">
    <source>
        <dbReference type="Proteomes" id="UP000772434"/>
    </source>
</evidence>
<dbReference type="PANTHER" id="PTHR47966:SF6">
    <property type="entry name" value="PEPTIDASE A1 DOMAIN-CONTAINING PROTEIN"/>
    <property type="match status" value="1"/>
</dbReference>
<dbReference type="PRINTS" id="PR00792">
    <property type="entry name" value="PEPSIN"/>
</dbReference>
<feature type="active site" evidence="5">
    <location>
        <position position="315"/>
    </location>
</feature>
<dbReference type="Pfam" id="PF00026">
    <property type="entry name" value="Asp"/>
    <property type="match status" value="1"/>
</dbReference>
<dbReference type="Gene3D" id="2.40.70.10">
    <property type="entry name" value="Acid Proteases"/>
    <property type="match status" value="2"/>
</dbReference>
<evidence type="ECO:0000256" key="2">
    <source>
        <dbReference type="ARBA" id="ARBA00022670"/>
    </source>
</evidence>
<dbReference type="InterPro" id="IPR001461">
    <property type="entry name" value="Aspartic_peptidase_A1"/>
</dbReference>
<evidence type="ECO:0000256" key="1">
    <source>
        <dbReference type="ARBA" id="ARBA00007447"/>
    </source>
</evidence>
<dbReference type="OrthoDB" id="771136at2759"/>
<proteinExistence type="inferred from homology"/>
<comment type="similarity">
    <text evidence="1 6">Belongs to the peptidase A1 family.</text>
</comment>
<evidence type="ECO:0000313" key="10">
    <source>
        <dbReference type="EMBL" id="KAF9071800.1"/>
    </source>
</evidence>
<dbReference type="InterPro" id="IPR033121">
    <property type="entry name" value="PEPTIDASE_A1"/>
</dbReference>
<dbReference type="InterPro" id="IPR001969">
    <property type="entry name" value="Aspartic_peptidase_AS"/>
</dbReference>
<keyword evidence="4 6" id="KW-0378">Hydrolase</keyword>
<evidence type="ECO:0000259" key="9">
    <source>
        <dbReference type="PROSITE" id="PS51767"/>
    </source>
</evidence>
<dbReference type="CDD" id="cd05471">
    <property type="entry name" value="pepsin_like"/>
    <property type="match status" value="1"/>
</dbReference>
<dbReference type="AlphaFoldDB" id="A0A9P5Q1B7"/>
<protein>
    <submittedName>
        <fullName evidence="10">Aspartic peptidase domain-containing protein</fullName>
    </submittedName>
</protein>
<feature type="domain" description="Peptidase A1" evidence="9">
    <location>
        <begin position="97"/>
        <end position="439"/>
    </location>
</feature>
<evidence type="ECO:0000256" key="3">
    <source>
        <dbReference type="ARBA" id="ARBA00022750"/>
    </source>
</evidence>
<accession>A0A9P5Q1B7</accession>
<dbReference type="PANTHER" id="PTHR47966">
    <property type="entry name" value="BETA-SITE APP-CLEAVING ENZYME, ISOFORM A-RELATED"/>
    <property type="match status" value="1"/>
</dbReference>
<keyword evidence="11" id="KW-1185">Reference proteome</keyword>
<dbReference type="InterPro" id="IPR034164">
    <property type="entry name" value="Pepsin-like_dom"/>
</dbReference>
<sequence>MTRVPVPLLSLLLILSIISADVSAETIHVPVTRRKSSVPRDIDYYTAVADRVRVKYNFPTSSSSSRSSRRRHDSAKFGKRASDAGMNITNQGDDNSYFGMVSIGTPAQTFKVILDTGSSDLWVTSSNCLSCDDDIPKFQSSSSSTFQTLISSSGSTAINYGSGNVSGSISQDTVQMGGFSVPSQTFLLGSELSDGLINAPVTGIMGLAFQSLSATQSTPFWQELINSGALASPEMGVWLSRASSEDSDKEVSVIDGEPEVPGGIFTLGGANTTLFSGDLEFLNTQGTSYWLLNVETLTAQSQTISLGSSQLAAIDTGTTLLGGPTEAVQNFYAAIEGSAPAGGGMYTFPCSTTINATLSFGGTAWSINPDDLNLGPVSRHSPDCTGGIFDVSFGTNIPGDSQIPSWIVGDVFLKNVYTVFRGTTSSDGINSGTPSIGFAQLSSAAGGSGTAPGNVGSTQTNGGSRTWVPSLLSGLILAVISSMTLS</sequence>
<feature type="signal peptide" evidence="8">
    <location>
        <begin position="1"/>
        <end position="24"/>
    </location>
</feature>
<organism evidence="10 11">
    <name type="scientific">Rhodocollybia butyracea</name>
    <dbReference type="NCBI Taxonomy" id="206335"/>
    <lineage>
        <taxon>Eukaryota</taxon>
        <taxon>Fungi</taxon>
        <taxon>Dikarya</taxon>
        <taxon>Basidiomycota</taxon>
        <taxon>Agaricomycotina</taxon>
        <taxon>Agaricomycetes</taxon>
        <taxon>Agaricomycetidae</taxon>
        <taxon>Agaricales</taxon>
        <taxon>Marasmiineae</taxon>
        <taxon>Omphalotaceae</taxon>
        <taxon>Rhodocollybia</taxon>
    </lineage>
</organism>
<dbReference type="PROSITE" id="PS00141">
    <property type="entry name" value="ASP_PROTEASE"/>
    <property type="match status" value="1"/>
</dbReference>
<dbReference type="InterPro" id="IPR021109">
    <property type="entry name" value="Peptidase_aspartic_dom_sf"/>
</dbReference>
<evidence type="ECO:0000256" key="6">
    <source>
        <dbReference type="RuleBase" id="RU000454"/>
    </source>
</evidence>
<evidence type="ECO:0000256" key="8">
    <source>
        <dbReference type="SAM" id="SignalP"/>
    </source>
</evidence>
<feature type="active site" evidence="5">
    <location>
        <position position="115"/>
    </location>
</feature>
<comment type="caution">
    <text evidence="10">The sequence shown here is derived from an EMBL/GenBank/DDBJ whole genome shotgun (WGS) entry which is preliminary data.</text>
</comment>
<keyword evidence="3 6" id="KW-0064">Aspartyl protease</keyword>
<dbReference type="PROSITE" id="PS51767">
    <property type="entry name" value="PEPTIDASE_A1"/>
    <property type="match status" value="1"/>
</dbReference>
<name>A0A9P5Q1B7_9AGAR</name>
<keyword evidence="2 6" id="KW-0645">Protease</keyword>
<gene>
    <name evidence="10" type="ORF">BDP27DRAFT_1321380</name>
</gene>